<dbReference type="AlphaFoldDB" id="A0A914PN05"/>
<dbReference type="WBParaSite" id="PDA_v2.g1734.t1">
    <property type="protein sequence ID" value="PDA_v2.g1734.t1"/>
    <property type="gene ID" value="PDA_v2.g1734"/>
</dbReference>
<evidence type="ECO:0000313" key="4">
    <source>
        <dbReference type="WBParaSite" id="PDA_v2.g1734.t1"/>
    </source>
</evidence>
<evidence type="ECO:0000256" key="2">
    <source>
        <dbReference type="SAM" id="SignalP"/>
    </source>
</evidence>
<organism evidence="3 4">
    <name type="scientific">Panagrolaimus davidi</name>
    <dbReference type="NCBI Taxonomy" id="227884"/>
    <lineage>
        <taxon>Eukaryota</taxon>
        <taxon>Metazoa</taxon>
        <taxon>Ecdysozoa</taxon>
        <taxon>Nematoda</taxon>
        <taxon>Chromadorea</taxon>
        <taxon>Rhabditida</taxon>
        <taxon>Tylenchina</taxon>
        <taxon>Panagrolaimomorpha</taxon>
        <taxon>Panagrolaimoidea</taxon>
        <taxon>Panagrolaimidae</taxon>
        <taxon>Panagrolaimus</taxon>
    </lineage>
</organism>
<accession>A0A914PN05</accession>
<evidence type="ECO:0000256" key="1">
    <source>
        <dbReference type="SAM" id="MobiDB-lite"/>
    </source>
</evidence>
<feature type="region of interest" description="Disordered" evidence="1">
    <location>
        <begin position="205"/>
        <end position="232"/>
    </location>
</feature>
<keyword evidence="2" id="KW-0732">Signal</keyword>
<proteinExistence type="predicted"/>
<feature type="chain" id="PRO_5037133948" evidence="2">
    <location>
        <begin position="20"/>
        <end position="246"/>
    </location>
</feature>
<name>A0A914PN05_9BILA</name>
<reference evidence="4" key="1">
    <citation type="submission" date="2022-11" db="UniProtKB">
        <authorList>
            <consortium name="WormBaseParasite"/>
        </authorList>
    </citation>
    <scope>IDENTIFICATION</scope>
</reference>
<sequence>MTLLKFFGIILFVIPSVAGQGIYVTPTPELQAFDYFNNQNHGRNSRQILSSIDSPYVNNYAYNNGPSQRYVSSGLYSTNSGSPTLALQNGQIPLNPFERKADIGGFKYPSQFFAAQNAARLTEQQNVNKEYVNPGYQYGQYPYGPGYQIKNYVNEGQYRRQPQPYEPEFYTTTSIPLSIAQSQNLAQQKENQKWESLRSYGLKRNQEPQGLLQEQLREPWNQSYENQPGLYEHVQQIAQRGYGKRK</sequence>
<dbReference type="Proteomes" id="UP000887578">
    <property type="component" value="Unplaced"/>
</dbReference>
<evidence type="ECO:0000313" key="3">
    <source>
        <dbReference type="Proteomes" id="UP000887578"/>
    </source>
</evidence>
<keyword evidence="3" id="KW-1185">Reference proteome</keyword>
<protein>
    <submittedName>
        <fullName evidence="4">Uncharacterized protein</fullName>
    </submittedName>
</protein>
<feature type="signal peptide" evidence="2">
    <location>
        <begin position="1"/>
        <end position="19"/>
    </location>
</feature>